<sequence length="48" mass="5644">MIKATYQFQFMDLQEAGKEQLADNNNRGIEFLLDLNYAQEEEDIEETS</sequence>
<comment type="caution">
    <text evidence="1">The sequence shown here is derived from an EMBL/GenBank/DDBJ whole genome shotgun (WGS) entry which is preliminary data.</text>
</comment>
<accession>A0A9Q0IYX7</accession>
<feature type="non-terminal residue" evidence="1">
    <location>
        <position position="48"/>
    </location>
</feature>
<reference evidence="1" key="1">
    <citation type="submission" date="2022-02" db="EMBL/GenBank/DDBJ databases">
        <authorList>
            <person name="Henning P.M."/>
            <person name="McCubbin A.G."/>
            <person name="Shore J.S."/>
        </authorList>
    </citation>
    <scope>NUCLEOTIDE SEQUENCE</scope>
    <source>
        <strain evidence="1">F60SS</strain>
        <tissue evidence="1">Leaves</tissue>
    </source>
</reference>
<protein>
    <submittedName>
        <fullName evidence="1">Uncharacterized protein</fullName>
    </submittedName>
</protein>
<proteinExistence type="predicted"/>
<dbReference type="AlphaFoldDB" id="A0A9Q0IYX7"/>
<organism evidence="1 2">
    <name type="scientific">Turnera subulata</name>
    <dbReference type="NCBI Taxonomy" id="218843"/>
    <lineage>
        <taxon>Eukaryota</taxon>
        <taxon>Viridiplantae</taxon>
        <taxon>Streptophyta</taxon>
        <taxon>Embryophyta</taxon>
        <taxon>Tracheophyta</taxon>
        <taxon>Spermatophyta</taxon>
        <taxon>Magnoliopsida</taxon>
        <taxon>eudicotyledons</taxon>
        <taxon>Gunneridae</taxon>
        <taxon>Pentapetalae</taxon>
        <taxon>rosids</taxon>
        <taxon>fabids</taxon>
        <taxon>Malpighiales</taxon>
        <taxon>Passifloraceae</taxon>
        <taxon>Turnera</taxon>
    </lineage>
</organism>
<dbReference type="Proteomes" id="UP001141552">
    <property type="component" value="Unassembled WGS sequence"/>
</dbReference>
<gene>
    <name evidence="1" type="ORF">Tsubulata_018554</name>
</gene>
<reference evidence="1" key="2">
    <citation type="journal article" date="2023" name="Plants (Basel)">
        <title>Annotation of the Turnera subulata (Passifloraceae) Draft Genome Reveals the S-Locus Evolved after the Divergence of Turneroideae from Passifloroideae in a Stepwise Manner.</title>
        <authorList>
            <person name="Henning P.M."/>
            <person name="Roalson E.H."/>
            <person name="Mir W."/>
            <person name="McCubbin A.G."/>
            <person name="Shore J.S."/>
        </authorList>
    </citation>
    <scope>NUCLEOTIDE SEQUENCE</scope>
    <source>
        <strain evidence="1">F60SS</strain>
    </source>
</reference>
<keyword evidence="2" id="KW-1185">Reference proteome</keyword>
<name>A0A9Q0IYX7_9ROSI</name>
<evidence type="ECO:0000313" key="1">
    <source>
        <dbReference type="EMBL" id="KAJ4821837.1"/>
    </source>
</evidence>
<evidence type="ECO:0000313" key="2">
    <source>
        <dbReference type="Proteomes" id="UP001141552"/>
    </source>
</evidence>
<dbReference type="EMBL" id="JAKUCV010007841">
    <property type="protein sequence ID" value="KAJ4821837.1"/>
    <property type="molecule type" value="Genomic_DNA"/>
</dbReference>